<dbReference type="AlphaFoldDB" id="A0A016VG65"/>
<evidence type="ECO:0000313" key="2">
    <source>
        <dbReference type="EMBL" id="EYC26589.1"/>
    </source>
</evidence>
<comment type="caution">
    <text evidence="2">The sequence shown here is derived from an EMBL/GenBank/DDBJ whole genome shotgun (WGS) entry which is preliminary data.</text>
</comment>
<reference evidence="3" key="1">
    <citation type="journal article" date="2015" name="Nat. Genet.">
        <title>The genome and transcriptome of the zoonotic hookworm Ancylostoma ceylanicum identify infection-specific gene families.</title>
        <authorList>
            <person name="Schwarz E.M."/>
            <person name="Hu Y."/>
            <person name="Antoshechkin I."/>
            <person name="Miller M.M."/>
            <person name="Sternberg P.W."/>
            <person name="Aroian R.V."/>
        </authorList>
    </citation>
    <scope>NUCLEOTIDE SEQUENCE</scope>
    <source>
        <strain evidence="3">HY135</strain>
    </source>
</reference>
<dbReference type="EMBL" id="JARK01001346">
    <property type="protein sequence ID" value="EYC26589.1"/>
    <property type="molecule type" value="Genomic_DNA"/>
</dbReference>
<feature type="compositionally biased region" description="Low complexity" evidence="1">
    <location>
        <begin position="1"/>
        <end position="12"/>
    </location>
</feature>
<dbReference type="Proteomes" id="UP000024635">
    <property type="component" value="Unassembled WGS sequence"/>
</dbReference>
<organism evidence="2 3">
    <name type="scientific">Ancylostoma ceylanicum</name>
    <dbReference type="NCBI Taxonomy" id="53326"/>
    <lineage>
        <taxon>Eukaryota</taxon>
        <taxon>Metazoa</taxon>
        <taxon>Ecdysozoa</taxon>
        <taxon>Nematoda</taxon>
        <taxon>Chromadorea</taxon>
        <taxon>Rhabditida</taxon>
        <taxon>Rhabditina</taxon>
        <taxon>Rhabditomorpha</taxon>
        <taxon>Strongyloidea</taxon>
        <taxon>Ancylostomatidae</taxon>
        <taxon>Ancylostomatinae</taxon>
        <taxon>Ancylostoma</taxon>
    </lineage>
</organism>
<evidence type="ECO:0000256" key="1">
    <source>
        <dbReference type="SAM" id="MobiDB-lite"/>
    </source>
</evidence>
<evidence type="ECO:0000313" key="3">
    <source>
        <dbReference type="Proteomes" id="UP000024635"/>
    </source>
</evidence>
<name>A0A016VG65_9BILA</name>
<gene>
    <name evidence="2" type="primary">Acey_s0010.g850</name>
    <name evidence="2" type="ORF">Y032_0010g850</name>
</gene>
<keyword evidence="3" id="KW-1185">Reference proteome</keyword>
<feature type="region of interest" description="Disordered" evidence="1">
    <location>
        <begin position="1"/>
        <end position="31"/>
    </location>
</feature>
<proteinExistence type="predicted"/>
<protein>
    <submittedName>
        <fullName evidence="2">Uncharacterized protein</fullName>
    </submittedName>
</protein>
<accession>A0A016VG65</accession>
<sequence>MQQPASQAAASAARREQQRSVSNQQQPCGYCSSVKPSRITQCNQNKERSTPKRRSRAAEFAEKPCIMTGNLPSRVVYRYRSVTSLSQFLFLNGCFCSISDDPSYFFKGFQCHAILRRMTALSSHRRTEVVVTTVCIP</sequence>